<evidence type="ECO:0000313" key="9">
    <source>
        <dbReference type="EMBL" id="CAJ1392128.1"/>
    </source>
</evidence>
<keyword evidence="4" id="KW-0342">GTP-binding</keyword>
<dbReference type="GO" id="GO:0016020">
    <property type="term" value="C:membrane"/>
    <property type="evidence" value="ECO:0007669"/>
    <property type="project" value="UniProtKB-SubCell"/>
</dbReference>
<dbReference type="InterPro" id="IPR006073">
    <property type="entry name" value="GTP-bd"/>
</dbReference>
<dbReference type="InterPro" id="IPR027417">
    <property type="entry name" value="P-loop_NTPase"/>
</dbReference>
<organism evidence="9 10">
    <name type="scientific">Effrenium voratum</name>
    <dbReference type="NCBI Taxonomy" id="2562239"/>
    <lineage>
        <taxon>Eukaryota</taxon>
        <taxon>Sar</taxon>
        <taxon>Alveolata</taxon>
        <taxon>Dinophyceae</taxon>
        <taxon>Suessiales</taxon>
        <taxon>Symbiodiniaceae</taxon>
        <taxon>Effrenium</taxon>
    </lineage>
</organism>
<evidence type="ECO:0000259" key="8">
    <source>
        <dbReference type="Pfam" id="PF01926"/>
    </source>
</evidence>
<feature type="domain" description="G" evidence="8">
    <location>
        <begin position="284"/>
        <end position="389"/>
    </location>
</feature>
<reference evidence="9" key="1">
    <citation type="submission" date="2023-08" db="EMBL/GenBank/DDBJ databases">
        <authorList>
            <person name="Chen Y."/>
            <person name="Shah S."/>
            <person name="Dougan E. K."/>
            <person name="Thang M."/>
            <person name="Chan C."/>
        </authorList>
    </citation>
    <scope>NUCLEOTIDE SEQUENCE</scope>
</reference>
<gene>
    <name evidence="9" type="ORF">EVOR1521_LOCUS17302</name>
</gene>
<dbReference type="GO" id="GO:0007005">
    <property type="term" value="P:mitochondrion organization"/>
    <property type="evidence" value="ECO:0007669"/>
    <property type="project" value="UniProtKB-ARBA"/>
</dbReference>
<feature type="region of interest" description="Disordered" evidence="7">
    <location>
        <begin position="1"/>
        <end position="25"/>
    </location>
</feature>
<keyword evidence="6" id="KW-0175">Coiled coil</keyword>
<dbReference type="EMBL" id="CAUJNA010002269">
    <property type="protein sequence ID" value="CAJ1392128.1"/>
    <property type="molecule type" value="Genomic_DNA"/>
</dbReference>
<evidence type="ECO:0000313" key="10">
    <source>
        <dbReference type="Proteomes" id="UP001178507"/>
    </source>
</evidence>
<dbReference type="Pfam" id="PF01926">
    <property type="entry name" value="MMR_HSR1"/>
    <property type="match status" value="1"/>
</dbReference>
<keyword evidence="10" id="KW-1185">Reference proteome</keyword>
<dbReference type="AlphaFoldDB" id="A0AA36ISX6"/>
<evidence type="ECO:0000256" key="6">
    <source>
        <dbReference type="SAM" id="Coils"/>
    </source>
</evidence>
<dbReference type="GO" id="GO:0005525">
    <property type="term" value="F:GTP binding"/>
    <property type="evidence" value="ECO:0007669"/>
    <property type="project" value="UniProtKB-KW"/>
</dbReference>
<evidence type="ECO:0000256" key="3">
    <source>
        <dbReference type="ARBA" id="ARBA00022801"/>
    </source>
</evidence>
<feature type="coiled-coil region" evidence="6">
    <location>
        <begin position="549"/>
        <end position="579"/>
    </location>
</feature>
<dbReference type="PANTHER" id="PTHR10465">
    <property type="entry name" value="TRANSMEMBRANE GTPASE FZO1"/>
    <property type="match status" value="1"/>
</dbReference>
<evidence type="ECO:0000256" key="5">
    <source>
        <dbReference type="ARBA" id="ARBA00023136"/>
    </source>
</evidence>
<dbReference type="GO" id="GO:0003924">
    <property type="term" value="F:GTPase activity"/>
    <property type="evidence" value="ECO:0007669"/>
    <property type="project" value="InterPro"/>
</dbReference>
<keyword evidence="2" id="KW-0547">Nucleotide-binding</keyword>
<dbReference type="Gene3D" id="1.20.1170.10">
    <property type="match status" value="1"/>
</dbReference>
<keyword evidence="3" id="KW-0378">Hydrolase</keyword>
<dbReference type="Gene3D" id="3.40.50.300">
    <property type="entry name" value="P-loop containing nucleotide triphosphate hydrolases"/>
    <property type="match status" value="1"/>
</dbReference>
<sequence length="584" mass="63737">MPLRLHRGVKREKPHGKHRRGEQETVLARHEGARGRACKNEAHLLRRDAQPKFGDASRPGCCRLLFGARCGRLVMEEFDATGRCHGKSMSSWEHSASVGPEALRKQERRSERSWCDMVCASKNFPEAPTARTQRGSPEFEEMGPRTRTARSLILLIALAQPWCWLPPSLPGIARAGEDLKHLLPVMGARLGAGPGAAGVNPKFAVWGAAVLFALARFAIRRKKLPQGKRPVATHSHPSPAKLRKVSGKSSSSGETGNTRTAEALLEDAFEILGNRPDFSKMALQVVFVGGFSAGKSTMINALLQKRQCETAGGPKTQKVESYTGPDGVTYVDTPGLGAPEYPEHRAATCKKVREADVVVLAVNATHLMNDNDISLLKEMQIPRENLVVAVNFWQVHASHPEAQKECRSRIQEMLKNTLQETEPVVKVVYMDAYAAERHFVDGAEDLDTDTAAAFADLWTRTAPVYQKLQWLRKKIADLREPESELKSEMSEVEDEILGGADGGVCGAVCGAAVGALFGPAGAGVFSTMGTMVGVFIQRAVATIKKDNRLRDLSEGLMKLQAKIAELKKIADEVDRLLNSSNGSE</sequence>
<dbReference type="SUPFAM" id="SSF52540">
    <property type="entry name" value="P-loop containing nucleoside triphosphate hydrolases"/>
    <property type="match status" value="1"/>
</dbReference>
<accession>A0AA36ISX6</accession>
<feature type="compositionally biased region" description="Polar residues" evidence="7">
    <location>
        <begin position="247"/>
        <end position="258"/>
    </location>
</feature>
<protein>
    <recommendedName>
        <fullName evidence="8">G domain-containing protein</fullName>
    </recommendedName>
</protein>
<feature type="region of interest" description="Disordered" evidence="7">
    <location>
        <begin position="225"/>
        <end position="258"/>
    </location>
</feature>
<evidence type="ECO:0000256" key="2">
    <source>
        <dbReference type="ARBA" id="ARBA00022741"/>
    </source>
</evidence>
<evidence type="ECO:0000256" key="7">
    <source>
        <dbReference type="SAM" id="MobiDB-lite"/>
    </source>
</evidence>
<dbReference type="PANTHER" id="PTHR10465:SF0">
    <property type="entry name" value="SARCALUMENIN"/>
    <property type="match status" value="1"/>
</dbReference>
<comment type="caution">
    <text evidence="9">The sequence shown here is derived from an EMBL/GenBank/DDBJ whole genome shotgun (WGS) entry which is preliminary data.</text>
</comment>
<feature type="compositionally biased region" description="Basic residues" evidence="7">
    <location>
        <begin position="1"/>
        <end position="20"/>
    </location>
</feature>
<name>A0AA36ISX6_9DINO</name>
<evidence type="ECO:0000256" key="4">
    <source>
        <dbReference type="ARBA" id="ARBA00023134"/>
    </source>
</evidence>
<evidence type="ECO:0000256" key="1">
    <source>
        <dbReference type="ARBA" id="ARBA00004370"/>
    </source>
</evidence>
<proteinExistence type="predicted"/>
<comment type="subcellular location">
    <subcellularLocation>
        <location evidence="1">Membrane</location>
    </subcellularLocation>
</comment>
<keyword evidence="5" id="KW-0472">Membrane</keyword>
<dbReference type="Proteomes" id="UP001178507">
    <property type="component" value="Unassembled WGS sequence"/>
</dbReference>
<dbReference type="InterPro" id="IPR027094">
    <property type="entry name" value="Mitofusin_fam"/>
</dbReference>